<evidence type="ECO:0000256" key="8">
    <source>
        <dbReference type="RuleBase" id="RU000481"/>
    </source>
</evidence>
<dbReference type="Pfam" id="PF00155">
    <property type="entry name" value="Aminotran_1_2"/>
    <property type="match status" value="1"/>
</dbReference>
<proteinExistence type="inferred from homology"/>
<evidence type="ECO:0000256" key="6">
    <source>
        <dbReference type="ARBA" id="ARBA00022898"/>
    </source>
</evidence>
<evidence type="ECO:0000256" key="1">
    <source>
        <dbReference type="ARBA" id="ARBA00001933"/>
    </source>
</evidence>
<feature type="domain" description="Aminotransferase class I/classII large" evidence="9">
    <location>
        <begin position="33"/>
        <end position="381"/>
    </location>
</feature>
<evidence type="ECO:0000256" key="4">
    <source>
        <dbReference type="ARBA" id="ARBA00022576"/>
    </source>
</evidence>
<dbReference type="SUPFAM" id="SSF53383">
    <property type="entry name" value="PLP-dependent transferases"/>
    <property type="match status" value="1"/>
</dbReference>
<evidence type="ECO:0000256" key="3">
    <source>
        <dbReference type="ARBA" id="ARBA00011738"/>
    </source>
</evidence>
<reference evidence="10 11" key="1">
    <citation type="submission" date="2019-08" db="EMBL/GenBank/DDBJ databases">
        <title>Bradyrhizobium hipponensis sp. nov., a rhizobium isolated from a Lupinus angustifolius root nodule in Tunisia.</title>
        <authorList>
            <person name="Off K."/>
            <person name="Rejili M."/>
            <person name="Mars M."/>
            <person name="Brachmann A."/>
            <person name="Marin M."/>
        </authorList>
    </citation>
    <scope>NUCLEOTIDE SEQUENCE [LARGE SCALE GENOMIC DNA]</scope>
    <source>
        <strain evidence="11">aSej3</strain>
    </source>
</reference>
<dbReference type="InterPro" id="IPR015421">
    <property type="entry name" value="PyrdxlP-dep_Trfase_major"/>
</dbReference>
<sequence length="396" mass="42840">MRYASRIHQMVGKTSKAWDIHFMAAEKRIRGEQIILLTVGNTDFPSPKVAIDAVHDSLAAGRTQYSPSAGSTPIREAISRLHARKTGRAIDADQVIVTIGAQNALFTAALCIVEPGDQVLVPEPMYPTYPGTIAAAGGEIVSIRSPAKNGFHPLIDEIEASIGPRTCAIFLATPNNPTGAVYTREELSTIATLCHKHDLWLVSDEVYDELVYEGRHVSPSVLSGMAERTICIGSLSKSHAMPGWRIGWMIGPQQLADHAGQIAICSTYGTPTFLQDAAVTTLEQLPRGVPELKAAYRRRRDRLCDWMDTVSVLTCQRPEGGMFVMLDARATGLSAYDFAKGLLLEEGVAILPADAFGESATGYLRISLGAADAVIDEAALRLSRYAERAARHRAVS</sequence>
<dbReference type="AlphaFoldDB" id="A0A5S4YEJ1"/>
<dbReference type="CDD" id="cd00609">
    <property type="entry name" value="AAT_like"/>
    <property type="match status" value="1"/>
</dbReference>
<dbReference type="PRINTS" id="PR00753">
    <property type="entry name" value="ACCSYNTHASE"/>
</dbReference>
<evidence type="ECO:0000313" key="10">
    <source>
        <dbReference type="EMBL" id="TYO62433.1"/>
    </source>
</evidence>
<dbReference type="InterPro" id="IPR050596">
    <property type="entry name" value="AspAT/PAT-like"/>
</dbReference>
<dbReference type="InterPro" id="IPR004839">
    <property type="entry name" value="Aminotransferase_I/II_large"/>
</dbReference>
<accession>A0A5S4YEJ1</accession>
<evidence type="ECO:0000256" key="7">
    <source>
        <dbReference type="ARBA" id="ARBA00049185"/>
    </source>
</evidence>
<gene>
    <name evidence="10" type="ORF">FXV83_32840</name>
</gene>
<name>A0A5S4YEJ1_9BRAD</name>
<dbReference type="FunFam" id="3.40.640.10:FF:000033">
    <property type="entry name" value="Aspartate aminotransferase"/>
    <property type="match status" value="1"/>
</dbReference>
<comment type="caution">
    <text evidence="10">The sequence shown here is derived from an EMBL/GenBank/DDBJ whole genome shotgun (WGS) entry which is preliminary data.</text>
</comment>
<dbReference type="Gene3D" id="3.40.640.10">
    <property type="entry name" value="Type I PLP-dependent aspartate aminotransferase-like (Major domain)"/>
    <property type="match status" value="1"/>
</dbReference>
<dbReference type="Proteomes" id="UP000324797">
    <property type="component" value="Unassembled WGS sequence"/>
</dbReference>
<comment type="subunit">
    <text evidence="3">Homodimer.</text>
</comment>
<dbReference type="GO" id="GO:0030170">
    <property type="term" value="F:pyridoxal phosphate binding"/>
    <property type="evidence" value="ECO:0007669"/>
    <property type="project" value="InterPro"/>
</dbReference>
<keyword evidence="4 8" id="KW-0032">Aminotransferase</keyword>
<protein>
    <recommendedName>
        <fullName evidence="8">Aminotransferase</fullName>
        <ecNumber evidence="8">2.6.1.-</ecNumber>
    </recommendedName>
</protein>
<dbReference type="InterPro" id="IPR004838">
    <property type="entry name" value="NHTrfase_class1_PyrdxlP-BS"/>
</dbReference>
<keyword evidence="11" id="KW-1185">Reference proteome</keyword>
<comment type="catalytic activity">
    <reaction evidence="7">
        <text>L-aspartate + 2-oxoglutarate = oxaloacetate + L-glutamate</text>
        <dbReference type="Rhea" id="RHEA:21824"/>
        <dbReference type="ChEBI" id="CHEBI:16452"/>
        <dbReference type="ChEBI" id="CHEBI:16810"/>
        <dbReference type="ChEBI" id="CHEBI:29985"/>
        <dbReference type="ChEBI" id="CHEBI:29991"/>
        <dbReference type="EC" id="2.6.1.1"/>
    </reaction>
</comment>
<dbReference type="InterPro" id="IPR015424">
    <property type="entry name" value="PyrdxlP-dep_Trfase"/>
</dbReference>
<dbReference type="PANTHER" id="PTHR46383:SF1">
    <property type="entry name" value="ASPARTATE AMINOTRANSFERASE"/>
    <property type="match status" value="1"/>
</dbReference>
<evidence type="ECO:0000256" key="2">
    <source>
        <dbReference type="ARBA" id="ARBA00007441"/>
    </source>
</evidence>
<dbReference type="GO" id="GO:0004069">
    <property type="term" value="F:L-aspartate:2-oxoglutarate aminotransferase activity"/>
    <property type="evidence" value="ECO:0007669"/>
    <property type="project" value="UniProtKB-EC"/>
</dbReference>
<evidence type="ECO:0000256" key="5">
    <source>
        <dbReference type="ARBA" id="ARBA00022679"/>
    </source>
</evidence>
<evidence type="ECO:0000313" key="11">
    <source>
        <dbReference type="Proteomes" id="UP000324797"/>
    </source>
</evidence>
<keyword evidence="6" id="KW-0663">Pyridoxal phosphate</keyword>
<evidence type="ECO:0000259" key="9">
    <source>
        <dbReference type="Pfam" id="PF00155"/>
    </source>
</evidence>
<dbReference type="EC" id="2.6.1.-" evidence="8"/>
<comment type="cofactor">
    <cofactor evidence="1 8">
        <name>pyridoxal 5'-phosphate</name>
        <dbReference type="ChEBI" id="CHEBI:597326"/>
    </cofactor>
</comment>
<dbReference type="RefSeq" id="WP_148743714.1">
    <property type="nucleotide sequence ID" value="NZ_VSTH01000136.1"/>
</dbReference>
<dbReference type="PANTHER" id="PTHR46383">
    <property type="entry name" value="ASPARTATE AMINOTRANSFERASE"/>
    <property type="match status" value="1"/>
</dbReference>
<dbReference type="EMBL" id="VSTH01000136">
    <property type="protein sequence ID" value="TYO62433.1"/>
    <property type="molecule type" value="Genomic_DNA"/>
</dbReference>
<dbReference type="GO" id="GO:0006520">
    <property type="term" value="P:amino acid metabolic process"/>
    <property type="evidence" value="ECO:0007669"/>
    <property type="project" value="InterPro"/>
</dbReference>
<dbReference type="PROSITE" id="PS00105">
    <property type="entry name" value="AA_TRANSFER_CLASS_1"/>
    <property type="match status" value="1"/>
</dbReference>
<keyword evidence="5 8" id="KW-0808">Transferase</keyword>
<organism evidence="10 11">
    <name type="scientific">Bradyrhizobium hipponense</name>
    <dbReference type="NCBI Taxonomy" id="2605638"/>
    <lineage>
        <taxon>Bacteria</taxon>
        <taxon>Pseudomonadati</taxon>
        <taxon>Pseudomonadota</taxon>
        <taxon>Alphaproteobacteria</taxon>
        <taxon>Hyphomicrobiales</taxon>
        <taxon>Nitrobacteraceae</taxon>
        <taxon>Bradyrhizobium</taxon>
    </lineage>
</organism>
<comment type="similarity">
    <text evidence="2 8">Belongs to the class-I pyridoxal-phosphate-dependent aminotransferase family.</text>
</comment>